<feature type="region of interest" description="Disordered" evidence="1">
    <location>
        <begin position="425"/>
        <end position="471"/>
    </location>
</feature>
<dbReference type="Proteomes" id="UP000709295">
    <property type="component" value="Unassembled WGS sequence"/>
</dbReference>
<reference evidence="2" key="1">
    <citation type="submission" date="2021-01" db="EMBL/GenBank/DDBJ databases">
        <title>Phytophthora aleatoria, a newly-described species from Pinus radiata is distinct from Phytophthora cactorum isolates based on comparative genomics.</title>
        <authorList>
            <person name="Mcdougal R."/>
            <person name="Panda P."/>
            <person name="Williams N."/>
            <person name="Studholme D.J."/>
        </authorList>
    </citation>
    <scope>NUCLEOTIDE SEQUENCE</scope>
    <source>
        <strain evidence="2">NZFS 4037</strain>
    </source>
</reference>
<evidence type="ECO:0008006" key="4">
    <source>
        <dbReference type="Google" id="ProtNLM"/>
    </source>
</evidence>
<feature type="compositionally biased region" description="Acidic residues" evidence="1">
    <location>
        <begin position="461"/>
        <end position="471"/>
    </location>
</feature>
<evidence type="ECO:0000256" key="1">
    <source>
        <dbReference type="SAM" id="MobiDB-lite"/>
    </source>
</evidence>
<feature type="compositionally biased region" description="Low complexity" evidence="1">
    <location>
        <begin position="115"/>
        <end position="133"/>
    </location>
</feature>
<proteinExistence type="predicted"/>
<feature type="region of interest" description="Disordered" evidence="1">
    <location>
        <begin position="101"/>
        <end position="196"/>
    </location>
</feature>
<dbReference type="AlphaFoldDB" id="A0A8J5J467"/>
<sequence>MAAVPPEASAARQTTTQRPRRVDQQYVGTAPQVATASGGRAVAAVSVPAPSTTMTAQAPTMAPTVTQPTQPTLPPTTNAPTSRQLTEAPMPLERELAALLADTARPVAARPPTPVTWGTTTTAASARATRAASPQRYPGPDDSGDSSDDSSYCDSSDDEGSSSDDEPRRGRAWRDDDQREPRIDEVERPRERRNRRRSNVKELTLAPYKPSPTVLVSIWIAKVDLALEGARLSGRGDWTDAELYYILGNKRQDNAAQWWIQMDRKLHRRQKTWTKSKVAFLRRYGGRPEEALAEWRVYQRRMYPGETYADFAAGLRDVIGQNHVRERVLLSQFYQCLDKTTRMLVKQQDPPPATLEEAVDKATEVSDPIDNVAQGMQNIGQPWATALNQYMVSMEGTVGNVTVMPGVGSGMGVANGQDVAAGGQEGEMMAQQQRTPQGQGAHGTPSDGRQRRVRGGRDLTSSEEEEPSGRQ</sequence>
<gene>
    <name evidence="2" type="ORF">JG688_00011540</name>
</gene>
<accession>A0A8J5J467</accession>
<organism evidence="2 3">
    <name type="scientific">Phytophthora aleatoria</name>
    <dbReference type="NCBI Taxonomy" id="2496075"/>
    <lineage>
        <taxon>Eukaryota</taxon>
        <taxon>Sar</taxon>
        <taxon>Stramenopiles</taxon>
        <taxon>Oomycota</taxon>
        <taxon>Peronosporomycetes</taxon>
        <taxon>Peronosporales</taxon>
        <taxon>Peronosporaceae</taxon>
        <taxon>Phytophthora</taxon>
    </lineage>
</organism>
<protein>
    <recommendedName>
        <fullName evidence="4">Retrotransposon gag domain-containing protein</fullName>
    </recommendedName>
</protein>
<keyword evidence="3" id="KW-1185">Reference proteome</keyword>
<feature type="compositionally biased region" description="Basic and acidic residues" evidence="1">
    <location>
        <begin position="165"/>
        <end position="190"/>
    </location>
</feature>
<comment type="caution">
    <text evidence="2">The sequence shown here is derived from an EMBL/GenBank/DDBJ whole genome shotgun (WGS) entry which is preliminary data.</text>
</comment>
<feature type="region of interest" description="Disordered" evidence="1">
    <location>
        <begin position="1"/>
        <end position="40"/>
    </location>
</feature>
<evidence type="ECO:0000313" key="3">
    <source>
        <dbReference type="Proteomes" id="UP000709295"/>
    </source>
</evidence>
<feature type="compositionally biased region" description="Acidic residues" evidence="1">
    <location>
        <begin position="155"/>
        <end position="164"/>
    </location>
</feature>
<name>A0A8J5J467_9STRA</name>
<dbReference type="EMBL" id="JAENGY010000817">
    <property type="protein sequence ID" value="KAG6956163.1"/>
    <property type="molecule type" value="Genomic_DNA"/>
</dbReference>
<feature type="region of interest" description="Disordered" evidence="1">
    <location>
        <begin position="53"/>
        <end position="89"/>
    </location>
</feature>
<evidence type="ECO:0000313" key="2">
    <source>
        <dbReference type="EMBL" id="KAG6956163.1"/>
    </source>
</evidence>
<feature type="compositionally biased region" description="Low complexity" evidence="1">
    <location>
        <begin position="53"/>
        <end position="81"/>
    </location>
</feature>